<evidence type="ECO:0000313" key="1">
    <source>
        <dbReference type="EMBL" id="CAK1552872.1"/>
    </source>
</evidence>
<name>A0AAV1JXL0_9NEOP</name>
<evidence type="ECO:0000313" key="2">
    <source>
        <dbReference type="Proteomes" id="UP001497472"/>
    </source>
</evidence>
<dbReference type="Proteomes" id="UP001497472">
    <property type="component" value="Unassembled WGS sequence"/>
</dbReference>
<reference evidence="1 2" key="1">
    <citation type="submission" date="2023-11" db="EMBL/GenBank/DDBJ databases">
        <authorList>
            <person name="Okamura Y."/>
        </authorList>
    </citation>
    <scope>NUCLEOTIDE SEQUENCE [LARGE SCALE GENOMIC DNA]</scope>
</reference>
<dbReference type="AlphaFoldDB" id="A0AAV1JXL0"/>
<gene>
    <name evidence="1" type="ORF">LNINA_LOCUS11900</name>
</gene>
<accession>A0AAV1JXL0</accession>
<organism evidence="1 2">
    <name type="scientific">Leptosia nina</name>
    <dbReference type="NCBI Taxonomy" id="320188"/>
    <lineage>
        <taxon>Eukaryota</taxon>
        <taxon>Metazoa</taxon>
        <taxon>Ecdysozoa</taxon>
        <taxon>Arthropoda</taxon>
        <taxon>Hexapoda</taxon>
        <taxon>Insecta</taxon>
        <taxon>Pterygota</taxon>
        <taxon>Neoptera</taxon>
        <taxon>Endopterygota</taxon>
        <taxon>Lepidoptera</taxon>
        <taxon>Glossata</taxon>
        <taxon>Ditrysia</taxon>
        <taxon>Papilionoidea</taxon>
        <taxon>Pieridae</taxon>
        <taxon>Pierinae</taxon>
        <taxon>Leptosia</taxon>
    </lineage>
</organism>
<comment type="caution">
    <text evidence="1">The sequence shown here is derived from an EMBL/GenBank/DDBJ whole genome shotgun (WGS) entry which is preliminary data.</text>
</comment>
<proteinExistence type="predicted"/>
<sequence>MKPLRKAHSTSLSCSCTSCAHNSGSDRTSLQRFVLNGSKIDRLYYGKYIPLREKKLLDKLVRTRAVYDDIRAQLVSDSTSSLQKNAKFSPVNEDNDKSSAILEIVNLVDKGAALDSVKLSDCCSCCSCSSNLQQRANAHT</sequence>
<dbReference type="EMBL" id="CAVLEF010000163">
    <property type="protein sequence ID" value="CAK1552872.1"/>
    <property type="molecule type" value="Genomic_DNA"/>
</dbReference>
<keyword evidence="2" id="KW-1185">Reference proteome</keyword>
<protein>
    <submittedName>
        <fullName evidence="1">Uncharacterized protein</fullName>
    </submittedName>
</protein>